<evidence type="ECO:0000256" key="1">
    <source>
        <dbReference type="SAM" id="SignalP"/>
    </source>
</evidence>
<sequence>MKRVTGVLLSHLLLCARVGGFVLVKSSSQRLRSETKTLGTALDDENFINNTESSRASFIRQMLGISGAAVFAKSFPAYAAPPFAIMAEEVGYFPVTDERTGETVMVPAKAKRSSTDQSVELAKYLQSSGAKMYGAFWCPHCQRQKELFGREAWKYVDYVECSPKGYRAKYATCIDQKVDGYPTWKFGNGKTQGGEMELVEIARVSGFLKKRAFDASLETGVPALGGGSCQ</sequence>
<name>A0ABD3PE61_9STRA</name>
<dbReference type="Proteomes" id="UP001530400">
    <property type="component" value="Unassembled WGS sequence"/>
</dbReference>
<reference evidence="2 3" key="1">
    <citation type="submission" date="2024-10" db="EMBL/GenBank/DDBJ databases">
        <title>Updated reference genomes for cyclostephanoid diatoms.</title>
        <authorList>
            <person name="Roberts W.R."/>
            <person name="Alverson A.J."/>
        </authorList>
    </citation>
    <scope>NUCLEOTIDE SEQUENCE [LARGE SCALE GENOMIC DNA]</scope>
    <source>
        <strain evidence="2 3">AJA010-31</strain>
    </source>
</reference>
<keyword evidence="1" id="KW-0732">Signal</keyword>
<feature type="signal peptide" evidence="1">
    <location>
        <begin position="1"/>
        <end position="20"/>
    </location>
</feature>
<keyword evidence="3" id="KW-1185">Reference proteome</keyword>
<dbReference type="SUPFAM" id="SSF52833">
    <property type="entry name" value="Thioredoxin-like"/>
    <property type="match status" value="1"/>
</dbReference>
<feature type="chain" id="PRO_5044788817" description="Thioredoxin domain-containing protein" evidence="1">
    <location>
        <begin position="21"/>
        <end position="230"/>
    </location>
</feature>
<proteinExistence type="predicted"/>
<dbReference type="PANTHER" id="PTHR34573">
    <property type="entry name" value="VKC DOMAIN-CONTAINING PROTEIN"/>
    <property type="match status" value="1"/>
</dbReference>
<evidence type="ECO:0000313" key="3">
    <source>
        <dbReference type="Proteomes" id="UP001530400"/>
    </source>
</evidence>
<evidence type="ECO:0000313" key="2">
    <source>
        <dbReference type="EMBL" id="KAL3786339.1"/>
    </source>
</evidence>
<dbReference type="Gene3D" id="3.40.30.10">
    <property type="entry name" value="Glutaredoxin"/>
    <property type="match status" value="1"/>
</dbReference>
<accession>A0ABD3PE61</accession>
<protein>
    <recommendedName>
        <fullName evidence="4">Thioredoxin domain-containing protein</fullName>
    </recommendedName>
</protein>
<organism evidence="2 3">
    <name type="scientific">Cyclotella atomus</name>
    <dbReference type="NCBI Taxonomy" id="382360"/>
    <lineage>
        <taxon>Eukaryota</taxon>
        <taxon>Sar</taxon>
        <taxon>Stramenopiles</taxon>
        <taxon>Ochrophyta</taxon>
        <taxon>Bacillariophyta</taxon>
        <taxon>Coscinodiscophyceae</taxon>
        <taxon>Thalassiosirophycidae</taxon>
        <taxon>Stephanodiscales</taxon>
        <taxon>Stephanodiscaceae</taxon>
        <taxon>Cyclotella</taxon>
    </lineage>
</organism>
<gene>
    <name evidence="2" type="ORF">ACHAWO_005831</name>
</gene>
<dbReference type="PANTHER" id="PTHR34573:SF1">
    <property type="entry name" value="VITAMIN K EPOXIDE REDUCTASE DOMAIN-CONTAINING PROTEIN"/>
    <property type="match status" value="1"/>
</dbReference>
<dbReference type="AlphaFoldDB" id="A0ABD3PE61"/>
<comment type="caution">
    <text evidence="2">The sequence shown here is derived from an EMBL/GenBank/DDBJ whole genome shotgun (WGS) entry which is preliminary data.</text>
</comment>
<dbReference type="EMBL" id="JALLPJ020000654">
    <property type="protein sequence ID" value="KAL3786339.1"/>
    <property type="molecule type" value="Genomic_DNA"/>
</dbReference>
<dbReference type="InterPro" id="IPR036249">
    <property type="entry name" value="Thioredoxin-like_sf"/>
</dbReference>
<evidence type="ECO:0008006" key="4">
    <source>
        <dbReference type="Google" id="ProtNLM"/>
    </source>
</evidence>